<dbReference type="EMBL" id="OV121133">
    <property type="protein sequence ID" value="CAH0551849.1"/>
    <property type="molecule type" value="Genomic_DNA"/>
</dbReference>
<evidence type="ECO:0008006" key="4">
    <source>
        <dbReference type="Google" id="ProtNLM"/>
    </source>
</evidence>
<reference evidence="2" key="1">
    <citation type="submission" date="2021-12" db="EMBL/GenBank/DDBJ databases">
        <authorList>
            <person name="King R."/>
        </authorList>
    </citation>
    <scope>NUCLEOTIDE SEQUENCE</scope>
</reference>
<gene>
    <name evidence="2" type="ORF">MELIAE_LOCUS4372</name>
</gene>
<accession>A0A9P0FDV4</accession>
<evidence type="ECO:0000256" key="1">
    <source>
        <dbReference type="SAM" id="MobiDB-lite"/>
    </source>
</evidence>
<name>A0A9P0FDV4_BRAAE</name>
<sequence>MERQLKRSSSCDMKQLDNGTFLAMTSEGLLQVTSHTCECLFRKSTGLPCRHIFKCRSLMSLSLFDVNLCLSRWSRSYCEKIINDCEAIRPLAPLHDLVNNYDGNNEGGHRVKVLQAINQKPRYLSNHEKFNIMQKEGRKIAELCSEVSTDIFYKRLNIIQTIGMNWADHQDSVILKLFNNLTENSNQLLESQLIQSTTETELQIQTNENFIQNEEFRQTNTQNAINQIEINNNGAGNEDIIEEFLIGKDGELISISNCNGETTLESVTTISKKDDTFNQNKVATDKSMTDILFFQEHIITSDTNSSNSASKENNSFITSTKFHEVEVQNEKNRSTEEVNTICVSEFDSGMKEGLDVNITCNNLLNSTNISIESVEHQNNEKQDQIQETTSDINLQNIKMPSKIRKRGRPKGFGNTVIGLKKSRKKANT</sequence>
<protein>
    <recommendedName>
        <fullName evidence="4">SWIM-type domain-containing protein</fullName>
    </recommendedName>
</protein>
<feature type="region of interest" description="Disordered" evidence="1">
    <location>
        <begin position="405"/>
        <end position="428"/>
    </location>
</feature>
<dbReference type="OrthoDB" id="6784470at2759"/>
<organism evidence="2 3">
    <name type="scientific">Brassicogethes aeneus</name>
    <name type="common">Rape pollen beetle</name>
    <name type="synonym">Meligethes aeneus</name>
    <dbReference type="NCBI Taxonomy" id="1431903"/>
    <lineage>
        <taxon>Eukaryota</taxon>
        <taxon>Metazoa</taxon>
        <taxon>Ecdysozoa</taxon>
        <taxon>Arthropoda</taxon>
        <taxon>Hexapoda</taxon>
        <taxon>Insecta</taxon>
        <taxon>Pterygota</taxon>
        <taxon>Neoptera</taxon>
        <taxon>Endopterygota</taxon>
        <taxon>Coleoptera</taxon>
        <taxon>Polyphaga</taxon>
        <taxon>Cucujiformia</taxon>
        <taxon>Nitidulidae</taxon>
        <taxon>Meligethinae</taxon>
        <taxon>Brassicogethes</taxon>
    </lineage>
</organism>
<dbReference type="AlphaFoldDB" id="A0A9P0FDV4"/>
<proteinExistence type="predicted"/>
<evidence type="ECO:0000313" key="3">
    <source>
        <dbReference type="Proteomes" id="UP001154078"/>
    </source>
</evidence>
<evidence type="ECO:0000313" key="2">
    <source>
        <dbReference type="EMBL" id="CAH0551849.1"/>
    </source>
</evidence>
<dbReference type="Proteomes" id="UP001154078">
    <property type="component" value="Chromosome 2"/>
</dbReference>
<keyword evidence="3" id="KW-1185">Reference proteome</keyword>